<proteinExistence type="predicted"/>
<dbReference type="Proteomes" id="UP000299102">
    <property type="component" value="Unassembled WGS sequence"/>
</dbReference>
<dbReference type="AlphaFoldDB" id="A0A4C2A1T8"/>
<reference evidence="1 2" key="1">
    <citation type="journal article" date="2019" name="Commun. Biol.">
        <title>The bagworm genome reveals a unique fibroin gene that provides high tensile strength.</title>
        <authorList>
            <person name="Kono N."/>
            <person name="Nakamura H."/>
            <person name="Ohtoshi R."/>
            <person name="Tomita M."/>
            <person name="Numata K."/>
            <person name="Arakawa K."/>
        </authorList>
    </citation>
    <scope>NUCLEOTIDE SEQUENCE [LARGE SCALE GENOMIC DNA]</scope>
</reference>
<gene>
    <name evidence="1" type="ORF">EVAR_68095_1</name>
</gene>
<name>A0A4C2A1T8_EUMVA</name>
<keyword evidence="2" id="KW-1185">Reference proteome</keyword>
<organism evidence="1 2">
    <name type="scientific">Eumeta variegata</name>
    <name type="common">Bagworm moth</name>
    <name type="synonym">Eumeta japonica</name>
    <dbReference type="NCBI Taxonomy" id="151549"/>
    <lineage>
        <taxon>Eukaryota</taxon>
        <taxon>Metazoa</taxon>
        <taxon>Ecdysozoa</taxon>
        <taxon>Arthropoda</taxon>
        <taxon>Hexapoda</taxon>
        <taxon>Insecta</taxon>
        <taxon>Pterygota</taxon>
        <taxon>Neoptera</taxon>
        <taxon>Endopterygota</taxon>
        <taxon>Lepidoptera</taxon>
        <taxon>Glossata</taxon>
        <taxon>Ditrysia</taxon>
        <taxon>Tineoidea</taxon>
        <taxon>Psychidae</taxon>
        <taxon>Oiketicinae</taxon>
        <taxon>Eumeta</taxon>
    </lineage>
</organism>
<evidence type="ECO:0000313" key="1">
    <source>
        <dbReference type="EMBL" id="GBP93244.1"/>
    </source>
</evidence>
<accession>A0A4C2A1T8</accession>
<sequence>MRSRVPGRVRLPRRLQTICRLRMHEARAIGALTNACASTYFLLLKIISPNCKRERGARHGPRRVPPATRRRMAGRMTNSDYARARALRWAPLICAPLIAANRTVCGANSFHIAASVPLAAAPQQLSTNAAAAPPNSTVTESERQCIKGFKANTVEKFIS</sequence>
<protein>
    <submittedName>
        <fullName evidence="1">Uncharacterized protein</fullName>
    </submittedName>
</protein>
<evidence type="ECO:0000313" key="2">
    <source>
        <dbReference type="Proteomes" id="UP000299102"/>
    </source>
</evidence>
<dbReference type="EMBL" id="BGZK01002355">
    <property type="protein sequence ID" value="GBP93244.1"/>
    <property type="molecule type" value="Genomic_DNA"/>
</dbReference>
<comment type="caution">
    <text evidence="1">The sequence shown here is derived from an EMBL/GenBank/DDBJ whole genome shotgun (WGS) entry which is preliminary data.</text>
</comment>